<keyword evidence="1 4" id="KW-0489">Methyltransferase</keyword>
<evidence type="ECO:0000313" key="5">
    <source>
        <dbReference type="Proteomes" id="UP000297225"/>
    </source>
</evidence>
<reference evidence="4 5" key="1">
    <citation type="submission" date="2019-03" db="EMBL/GenBank/DDBJ databases">
        <title>Porphyromonas levii Isolated from the Uterus of Dairy Cows.</title>
        <authorList>
            <person name="Francis A.M."/>
        </authorList>
    </citation>
    <scope>NUCLEOTIDE SEQUENCE [LARGE SCALE GENOMIC DNA]</scope>
    <source>
        <strain evidence="4 5">AF5678</strain>
    </source>
</reference>
<dbReference type="STRING" id="1122973.GCA_000379925_01290"/>
<dbReference type="CDD" id="cd02440">
    <property type="entry name" value="AdoMet_MTases"/>
    <property type="match status" value="1"/>
</dbReference>
<feature type="domain" description="Methyltransferase small" evidence="3">
    <location>
        <begin position="36"/>
        <end position="142"/>
    </location>
</feature>
<dbReference type="EMBL" id="SPNC01000016">
    <property type="protein sequence ID" value="TFH96609.1"/>
    <property type="molecule type" value="Genomic_DNA"/>
</dbReference>
<dbReference type="PANTHER" id="PTHR47739:SF1">
    <property type="entry name" value="TRNA1(VAL) (ADENINE(37)-N6)-METHYLTRANSFERASE"/>
    <property type="match status" value="1"/>
</dbReference>
<keyword evidence="4" id="KW-0808">Transferase</keyword>
<dbReference type="Pfam" id="PF05175">
    <property type="entry name" value="MTS"/>
    <property type="match status" value="1"/>
</dbReference>
<organism evidence="4 5">
    <name type="scientific">Porphyromonas levii</name>
    <dbReference type="NCBI Taxonomy" id="28114"/>
    <lineage>
        <taxon>Bacteria</taxon>
        <taxon>Pseudomonadati</taxon>
        <taxon>Bacteroidota</taxon>
        <taxon>Bacteroidia</taxon>
        <taxon>Bacteroidales</taxon>
        <taxon>Porphyromonadaceae</taxon>
        <taxon>Porphyromonas</taxon>
    </lineage>
</organism>
<evidence type="ECO:0000256" key="2">
    <source>
        <dbReference type="ARBA" id="ARBA00022691"/>
    </source>
</evidence>
<accession>A0A4Y8WQT4</accession>
<dbReference type="InterPro" id="IPR002052">
    <property type="entry name" value="DNA_methylase_N6_adenine_CS"/>
</dbReference>
<dbReference type="InterPro" id="IPR007848">
    <property type="entry name" value="Small_mtfrase_dom"/>
</dbReference>
<proteinExistence type="predicted"/>
<protein>
    <submittedName>
        <fullName evidence="4">Methyltransferase domain-containing protein</fullName>
    </submittedName>
</protein>
<comment type="caution">
    <text evidence="4">The sequence shown here is derived from an EMBL/GenBank/DDBJ whole genome shotgun (WGS) entry which is preliminary data.</text>
</comment>
<dbReference type="PROSITE" id="PS00092">
    <property type="entry name" value="N6_MTASE"/>
    <property type="match status" value="1"/>
</dbReference>
<keyword evidence="5" id="KW-1185">Reference proteome</keyword>
<evidence type="ECO:0000313" key="4">
    <source>
        <dbReference type="EMBL" id="TFH96609.1"/>
    </source>
</evidence>
<name>A0A4Y8WQT4_9PORP</name>
<gene>
    <name evidence="4" type="ORF">E4P47_01990</name>
</gene>
<dbReference type="InterPro" id="IPR050210">
    <property type="entry name" value="tRNA_Adenine-N(6)_MTase"/>
</dbReference>
<evidence type="ECO:0000256" key="1">
    <source>
        <dbReference type="ARBA" id="ARBA00022603"/>
    </source>
</evidence>
<dbReference type="GO" id="GO:0032259">
    <property type="term" value="P:methylation"/>
    <property type="evidence" value="ECO:0007669"/>
    <property type="project" value="UniProtKB-KW"/>
</dbReference>
<dbReference type="GO" id="GO:0003676">
    <property type="term" value="F:nucleic acid binding"/>
    <property type="evidence" value="ECO:0007669"/>
    <property type="project" value="InterPro"/>
</dbReference>
<dbReference type="Proteomes" id="UP000297225">
    <property type="component" value="Unassembled WGS sequence"/>
</dbReference>
<dbReference type="PANTHER" id="PTHR47739">
    <property type="entry name" value="TRNA1(VAL) (ADENINE(37)-N6)-METHYLTRANSFERASE"/>
    <property type="match status" value="1"/>
</dbReference>
<dbReference type="GO" id="GO:0008757">
    <property type="term" value="F:S-adenosylmethionine-dependent methyltransferase activity"/>
    <property type="evidence" value="ECO:0007669"/>
    <property type="project" value="UniProtKB-ARBA"/>
</dbReference>
<dbReference type="InterPro" id="IPR029063">
    <property type="entry name" value="SAM-dependent_MTases_sf"/>
</dbReference>
<dbReference type="RefSeq" id="WP_018358530.1">
    <property type="nucleotide sequence ID" value="NZ_CP197400.1"/>
</dbReference>
<dbReference type="Gene3D" id="3.40.50.150">
    <property type="entry name" value="Vaccinia Virus protein VP39"/>
    <property type="match status" value="1"/>
</dbReference>
<sequence>MSLFRLKQFTIQQELSALKVGTDGMLLGAWVADRFRETPPSSILDVGTGTGIIALMLAQELLRSKVVGIEVDPLSTQEAQYNAQHSPFASRVEIIQGDFRACHFAQPFDLIVSNPPYFTPTHSNSDRRETIAKHAVELSPQHFFSNCQGTNVVIIVAQSATSLYQHAAEEAGLHLVEQVAIITKRGKAPQRHILRFAPDPVVSTKQSQLTILQGDSRHDYTEEYSRLLRPFLTIL</sequence>
<dbReference type="OrthoDB" id="5383291at2"/>
<keyword evidence="2" id="KW-0949">S-adenosyl-L-methionine</keyword>
<evidence type="ECO:0000259" key="3">
    <source>
        <dbReference type="Pfam" id="PF05175"/>
    </source>
</evidence>
<dbReference type="SUPFAM" id="SSF53335">
    <property type="entry name" value="S-adenosyl-L-methionine-dependent methyltransferases"/>
    <property type="match status" value="1"/>
</dbReference>
<dbReference type="AlphaFoldDB" id="A0A4Y8WQT4"/>
<dbReference type="GO" id="GO:0008170">
    <property type="term" value="F:N-methyltransferase activity"/>
    <property type="evidence" value="ECO:0007669"/>
    <property type="project" value="UniProtKB-ARBA"/>
</dbReference>